<keyword evidence="2" id="KW-0812">Transmembrane</keyword>
<evidence type="ECO:0000256" key="2">
    <source>
        <dbReference type="SAM" id="Phobius"/>
    </source>
</evidence>
<proteinExistence type="predicted"/>
<organism evidence="3 4">
    <name type="scientific">Vagococcus hydrophili</name>
    <dbReference type="NCBI Taxonomy" id="2714947"/>
    <lineage>
        <taxon>Bacteria</taxon>
        <taxon>Bacillati</taxon>
        <taxon>Bacillota</taxon>
        <taxon>Bacilli</taxon>
        <taxon>Lactobacillales</taxon>
        <taxon>Enterococcaceae</taxon>
        <taxon>Vagococcus</taxon>
    </lineage>
</organism>
<feature type="compositionally biased region" description="Basic residues" evidence="1">
    <location>
        <begin position="292"/>
        <end position="301"/>
    </location>
</feature>
<dbReference type="AlphaFoldDB" id="A0A6G8ARU8"/>
<protein>
    <submittedName>
        <fullName evidence="3">Uncharacterized protein</fullName>
    </submittedName>
</protein>
<evidence type="ECO:0000313" key="4">
    <source>
        <dbReference type="Proteomes" id="UP000501747"/>
    </source>
</evidence>
<feature type="transmembrane region" description="Helical" evidence="2">
    <location>
        <begin position="111"/>
        <end position="131"/>
    </location>
</feature>
<accession>A0A6G8ARU8</accession>
<feature type="transmembrane region" description="Helical" evidence="2">
    <location>
        <begin position="16"/>
        <end position="33"/>
    </location>
</feature>
<feature type="transmembrane region" description="Helical" evidence="2">
    <location>
        <begin position="74"/>
        <end position="99"/>
    </location>
</feature>
<evidence type="ECO:0000313" key="3">
    <source>
        <dbReference type="EMBL" id="QIL47653.1"/>
    </source>
</evidence>
<keyword evidence="2" id="KW-0472">Membrane</keyword>
<dbReference type="RefSeq" id="WP_166033825.1">
    <property type="nucleotide sequence ID" value="NZ_CP049887.1"/>
</dbReference>
<evidence type="ECO:0000256" key="1">
    <source>
        <dbReference type="SAM" id="MobiDB-lite"/>
    </source>
</evidence>
<keyword evidence="4" id="KW-1185">Reference proteome</keyword>
<feature type="region of interest" description="Disordered" evidence="1">
    <location>
        <begin position="282"/>
        <end position="301"/>
    </location>
</feature>
<name>A0A6G8ARU8_9ENTE</name>
<gene>
    <name evidence="3" type="ORF">G7082_03415</name>
</gene>
<dbReference type="KEGG" id="vhy:G7082_03415"/>
<sequence>MKKRKKQPKKKIRQSIYKYSFIFTLIYFTLIYFQKRILSGLFQTQLSFSIPDTIAILTSSHALDELTTRGTNGAILVGVFLIIEVLIFVSAIIYFLIKLWKVHSSKYWKKYDYVLVLGLFILLIGSFYYAFVTANTSLETFTTVQNALNHLGPKQLGQLGDKWKNFIYHYEFSLGYLPRDISIVIDQVKTIVSSVKEIAQLPDVINGWLNQLSLFKFHYFLVICSGSFLVILAQLFESRKIWNRYFKFNFKKKEPKVKTEDLIKDMKEEQQLLISQIYTYQEDASKEEQKKARSKNYHRKR</sequence>
<dbReference type="Proteomes" id="UP000501747">
    <property type="component" value="Chromosome"/>
</dbReference>
<feature type="transmembrane region" description="Helical" evidence="2">
    <location>
        <begin position="217"/>
        <end position="236"/>
    </location>
</feature>
<keyword evidence="2" id="KW-1133">Transmembrane helix</keyword>
<reference evidence="3 4" key="1">
    <citation type="submission" date="2020-03" db="EMBL/GenBank/DDBJ databases">
        <title>Vagococcus sp. nov., isolated from beetles.</title>
        <authorList>
            <person name="Hyun D.-W."/>
            <person name="Bae J.-W."/>
        </authorList>
    </citation>
    <scope>NUCLEOTIDE SEQUENCE [LARGE SCALE GENOMIC DNA]</scope>
    <source>
        <strain evidence="3 4">HDW17B</strain>
    </source>
</reference>
<dbReference type="EMBL" id="CP049887">
    <property type="protein sequence ID" value="QIL47653.1"/>
    <property type="molecule type" value="Genomic_DNA"/>
</dbReference>